<dbReference type="GO" id="GO:0006574">
    <property type="term" value="P:L-valine catabolic process"/>
    <property type="evidence" value="ECO:0000318"/>
    <property type="project" value="GO_Central"/>
</dbReference>
<evidence type="ECO:0000313" key="5">
    <source>
        <dbReference type="Proteomes" id="UP000008311"/>
    </source>
</evidence>
<dbReference type="Proteomes" id="UP000008311">
    <property type="component" value="Unassembled WGS sequence"/>
</dbReference>
<dbReference type="eggNOG" id="ENOG502QPJY">
    <property type="taxonomic scope" value="Eukaryota"/>
</dbReference>
<evidence type="ECO:0000259" key="3">
    <source>
        <dbReference type="Pfam" id="PF16113"/>
    </source>
</evidence>
<dbReference type="Pfam" id="PF16113">
    <property type="entry name" value="ECH_2"/>
    <property type="match status" value="1"/>
</dbReference>
<comment type="catalytic activity">
    <reaction evidence="2">
        <text>3-hydroxy-2-methylpropanoyl-CoA + H2O = 3-hydroxy-2-methylpropanoate + CoA + H(+)</text>
        <dbReference type="Rhea" id="RHEA:20888"/>
        <dbReference type="ChEBI" id="CHEBI:11805"/>
        <dbReference type="ChEBI" id="CHEBI:15377"/>
        <dbReference type="ChEBI" id="CHEBI:15378"/>
        <dbReference type="ChEBI" id="CHEBI:57287"/>
        <dbReference type="ChEBI" id="CHEBI:57340"/>
        <dbReference type="EC" id="3.1.2.4"/>
    </reaction>
</comment>
<dbReference type="InParanoid" id="B9SKV9"/>
<evidence type="ECO:0000256" key="1">
    <source>
        <dbReference type="ARBA" id="ARBA00022801"/>
    </source>
</evidence>
<dbReference type="STRING" id="3988.B9SKV9"/>
<dbReference type="InterPro" id="IPR045004">
    <property type="entry name" value="ECH_dom"/>
</dbReference>
<keyword evidence="1 2" id="KW-0378">Hydrolase</keyword>
<evidence type="ECO:0000256" key="2">
    <source>
        <dbReference type="RuleBase" id="RU369070"/>
    </source>
</evidence>
<dbReference type="GO" id="GO:0003860">
    <property type="term" value="F:3-hydroxyisobutyryl-CoA hydrolase activity"/>
    <property type="evidence" value="ECO:0000318"/>
    <property type="project" value="GO_Central"/>
</dbReference>
<comment type="function">
    <text evidence="2">Hydrolyzes 3-hydroxyisobutyryl-CoA (HIBYL-CoA), a saline catabolite. Has high activity toward isobutyryl-CoA. Could be an isobutyryl-CoA dehydrogenase that functions in valine catabolism.</text>
</comment>
<dbReference type="EC" id="3.1.2.4" evidence="2"/>
<organism evidence="4 5">
    <name type="scientific">Ricinus communis</name>
    <name type="common">Castor bean</name>
    <dbReference type="NCBI Taxonomy" id="3988"/>
    <lineage>
        <taxon>Eukaryota</taxon>
        <taxon>Viridiplantae</taxon>
        <taxon>Streptophyta</taxon>
        <taxon>Embryophyta</taxon>
        <taxon>Tracheophyta</taxon>
        <taxon>Spermatophyta</taxon>
        <taxon>Magnoliopsida</taxon>
        <taxon>eudicotyledons</taxon>
        <taxon>Gunneridae</taxon>
        <taxon>Pentapetalae</taxon>
        <taxon>rosids</taxon>
        <taxon>fabids</taxon>
        <taxon>Malpighiales</taxon>
        <taxon>Euphorbiaceae</taxon>
        <taxon>Acalyphoideae</taxon>
        <taxon>Acalypheae</taxon>
        <taxon>Ricinus</taxon>
    </lineage>
</organism>
<comment type="similarity">
    <text evidence="2">Belongs to the enoyl-CoA hydratase/isomerase family.</text>
</comment>
<dbReference type="InterPro" id="IPR032259">
    <property type="entry name" value="HIBYL-CoA-H"/>
</dbReference>
<comment type="pathway">
    <text evidence="2">Amino-acid degradation; L-valine degradation.</text>
</comment>
<evidence type="ECO:0000313" key="4">
    <source>
        <dbReference type="EMBL" id="EEF35787.1"/>
    </source>
</evidence>
<feature type="domain" description="Enoyl-CoA hydratase/isomerase" evidence="3">
    <location>
        <begin position="3"/>
        <end position="238"/>
    </location>
</feature>
<protein>
    <recommendedName>
        <fullName evidence="2">3-hydroxyisobutyryl-CoA hydrolase</fullName>
        <shortName evidence="2">HIB-CoA hydrolase</shortName>
        <shortName evidence="2">HIBYL-CoA-H</shortName>
        <ecNumber evidence="2">3.1.2.4</ecNumber>
    </recommendedName>
    <alternativeName>
        <fullName evidence="2">3-hydroxyisobutyryl-coenzyme A hydrolase</fullName>
    </alternativeName>
</protein>
<gene>
    <name evidence="4" type="ORF">RCOM_1094710</name>
</gene>
<dbReference type="AlphaFoldDB" id="B9SKV9"/>
<dbReference type="InterPro" id="IPR029045">
    <property type="entry name" value="ClpP/crotonase-like_dom_sf"/>
</dbReference>
<reference evidence="5" key="1">
    <citation type="journal article" date="2010" name="Nat. Biotechnol.">
        <title>Draft genome sequence of the oilseed species Ricinus communis.</title>
        <authorList>
            <person name="Chan A.P."/>
            <person name="Crabtree J."/>
            <person name="Zhao Q."/>
            <person name="Lorenzi H."/>
            <person name="Orvis J."/>
            <person name="Puiu D."/>
            <person name="Melake-Berhan A."/>
            <person name="Jones K.M."/>
            <person name="Redman J."/>
            <person name="Chen G."/>
            <person name="Cahoon E.B."/>
            <person name="Gedil M."/>
            <person name="Stanke M."/>
            <person name="Haas B.J."/>
            <person name="Wortman J.R."/>
            <person name="Fraser-Liggett C.M."/>
            <person name="Ravel J."/>
            <person name="Rabinowicz P.D."/>
        </authorList>
    </citation>
    <scope>NUCLEOTIDE SEQUENCE [LARGE SCALE GENOMIC DNA]</scope>
    <source>
        <strain evidence="5">cv. Hale</strain>
    </source>
</reference>
<keyword evidence="5" id="KW-1185">Reference proteome</keyword>
<name>B9SKV9_RICCO</name>
<dbReference type="Gene3D" id="3.90.226.10">
    <property type="entry name" value="2-enoyl-CoA Hydratase, Chain A, domain 1"/>
    <property type="match status" value="1"/>
</dbReference>
<sequence length="253" mass="27825">MKIPLIDGIVMGGGAGLSLYGKFRIVTEKAVFAMPEASIGLFPDVGASHFLSRLPGHFGEYLGLTGARLNGAEMLACGLATNFIESQDLPSLENALQALISSEKTSIFEVVNKFSQKPKIKESSIINRLEMVDKCFSKDTVEEIFHALEEEAKNKAENWIVMAMKSMKSASPTSLKITLRSIREGGMQSLKQCLIREYTISCNIIRATVSSDLYEGARALLFDKDKRPKIYQIRRVTEAQALDAGVLLGQKSK</sequence>
<dbReference type="SUPFAM" id="SSF52096">
    <property type="entry name" value="ClpP/crotonase"/>
    <property type="match status" value="1"/>
</dbReference>
<dbReference type="EMBL" id="EQ974005">
    <property type="protein sequence ID" value="EEF35787.1"/>
    <property type="molecule type" value="Genomic_DNA"/>
</dbReference>
<dbReference type="PANTHER" id="PTHR43176">
    <property type="entry name" value="3-HYDROXYISOBUTYRYL-COA HYDROLASE-RELATED"/>
    <property type="match status" value="1"/>
</dbReference>
<accession>B9SKV9</accession>
<proteinExistence type="inferred from homology"/>
<dbReference type="PANTHER" id="PTHR43176:SF6">
    <property type="entry name" value="3-HYDROXYISOBUTYRYL-COA HYDROLASE"/>
    <property type="match status" value="1"/>
</dbReference>
<dbReference type="CDD" id="cd06558">
    <property type="entry name" value="crotonase-like"/>
    <property type="match status" value="1"/>
</dbReference>